<evidence type="ECO:0000313" key="2">
    <source>
        <dbReference type="Proteomes" id="UP001050975"/>
    </source>
</evidence>
<dbReference type="AlphaFoldDB" id="A0AAV3XLP4"/>
<dbReference type="EMBL" id="BLAY01000165">
    <property type="protein sequence ID" value="GET42466.1"/>
    <property type="molecule type" value="Genomic_DNA"/>
</dbReference>
<comment type="caution">
    <text evidence="1">The sequence shown here is derived from an EMBL/GenBank/DDBJ whole genome shotgun (WGS) entry which is preliminary data.</text>
</comment>
<proteinExistence type="predicted"/>
<sequence length="69" mass="8195">MRIADCRFKLNLQSAILNLQFFLEYQSLQKIVEDPVLKYSGGNNSIHWITECFPSWKTTFEFRYVEISS</sequence>
<reference evidence="1" key="1">
    <citation type="submission" date="2019-10" db="EMBL/GenBank/DDBJ databases">
        <title>Draft genome sequece of Microseira wollei NIES-4236.</title>
        <authorList>
            <person name="Yamaguchi H."/>
            <person name="Suzuki S."/>
            <person name="Kawachi M."/>
        </authorList>
    </citation>
    <scope>NUCLEOTIDE SEQUENCE</scope>
    <source>
        <strain evidence="1">NIES-4236</strain>
    </source>
</reference>
<organism evidence="1 2">
    <name type="scientific">Microseira wollei NIES-4236</name>
    <dbReference type="NCBI Taxonomy" id="2530354"/>
    <lineage>
        <taxon>Bacteria</taxon>
        <taxon>Bacillati</taxon>
        <taxon>Cyanobacteriota</taxon>
        <taxon>Cyanophyceae</taxon>
        <taxon>Oscillatoriophycideae</taxon>
        <taxon>Aerosakkonematales</taxon>
        <taxon>Aerosakkonemataceae</taxon>
        <taxon>Microseira</taxon>
    </lineage>
</organism>
<protein>
    <submittedName>
        <fullName evidence="1">Uncharacterized protein</fullName>
    </submittedName>
</protein>
<keyword evidence="2" id="KW-1185">Reference proteome</keyword>
<evidence type="ECO:0000313" key="1">
    <source>
        <dbReference type="EMBL" id="GET42466.1"/>
    </source>
</evidence>
<accession>A0AAV3XLP4</accession>
<gene>
    <name evidence="1" type="ORF">MiSe_72830</name>
</gene>
<name>A0AAV3XLP4_9CYAN</name>
<dbReference type="Proteomes" id="UP001050975">
    <property type="component" value="Unassembled WGS sequence"/>
</dbReference>